<protein>
    <recommendedName>
        <fullName evidence="5">Carbohydrate kinase PfkB domain-containing protein</fullName>
    </recommendedName>
</protein>
<dbReference type="InterPro" id="IPR052562">
    <property type="entry name" value="Ketohexokinase-related"/>
</dbReference>
<name>A0A9R0JUS7_SPIOL</name>
<dbReference type="OrthoDB" id="204058at2759"/>
<dbReference type="RefSeq" id="XP_021847886.1">
    <property type="nucleotide sequence ID" value="XM_021992194.2"/>
</dbReference>
<reference evidence="7" key="2">
    <citation type="submission" date="2025-08" db="UniProtKB">
        <authorList>
            <consortium name="RefSeq"/>
        </authorList>
    </citation>
    <scope>IDENTIFICATION</scope>
    <source>
        <tissue evidence="7">Leaf</tissue>
    </source>
</reference>
<dbReference type="InterPro" id="IPR029056">
    <property type="entry name" value="Ribokinase-like"/>
</dbReference>
<evidence type="ECO:0000256" key="1">
    <source>
        <dbReference type="ARBA" id="ARBA00010688"/>
    </source>
</evidence>
<dbReference type="GeneID" id="110787562"/>
<dbReference type="InterPro" id="IPR002173">
    <property type="entry name" value="Carboh/pur_kinase_PfkB_CS"/>
</dbReference>
<keyword evidence="3 4" id="KW-0418">Kinase</keyword>
<dbReference type="GO" id="GO:0016301">
    <property type="term" value="F:kinase activity"/>
    <property type="evidence" value="ECO:0007669"/>
    <property type="project" value="UniProtKB-KW"/>
</dbReference>
<dbReference type="InterPro" id="IPR002139">
    <property type="entry name" value="Ribo/fructo_kinase"/>
</dbReference>
<proteinExistence type="inferred from homology"/>
<accession>A0A9R0JUS7</accession>
<comment type="similarity">
    <text evidence="1 4">Belongs to the carbohydrate kinase PfkB family.</text>
</comment>
<evidence type="ECO:0000256" key="4">
    <source>
        <dbReference type="RuleBase" id="RU003704"/>
    </source>
</evidence>
<dbReference type="SUPFAM" id="SSF53613">
    <property type="entry name" value="Ribokinase-like"/>
    <property type="match status" value="1"/>
</dbReference>
<reference evidence="6" key="1">
    <citation type="journal article" date="2021" name="Nat. Commun.">
        <title>Genomic analyses provide insights into spinach domestication and the genetic basis of agronomic traits.</title>
        <authorList>
            <person name="Cai X."/>
            <person name="Sun X."/>
            <person name="Xu C."/>
            <person name="Sun H."/>
            <person name="Wang X."/>
            <person name="Ge C."/>
            <person name="Zhang Z."/>
            <person name="Wang Q."/>
            <person name="Fei Z."/>
            <person name="Jiao C."/>
            <person name="Wang Q."/>
        </authorList>
    </citation>
    <scope>NUCLEOTIDE SEQUENCE [LARGE SCALE GENOMIC DNA]</scope>
    <source>
        <strain evidence="6">cv. Varoflay</strain>
    </source>
</reference>
<dbReference type="Proteomes" id="UP000813463">
    <property type="component" value="Chromosome 6"/>
</dbReference>
<evidence type="ECO:0000313" key="7">
    <source>
        <dbReference type="RefSeq" id="XP_021847886.1"/>
    </source>
</evidence>
<organism evidence="6 7">
    <name type="scientific">Spinacia oleracea</name>
    <name type="common">Spinach</name>
    <dbReference type="NCBI Taxonomy" id="3562"/>
    <lineage>
        <taxon>Eukaryota</taxon>
        <taxon>Viridiplantae</taxon>
        <taxon>Streptophyta</taxon>
        <taxon>Embryophyta</taxon>
        <taxon>Tracheophyta</taxon>
        <taxon>Spermatophyta</taxon>
        <taxon>Magnoliopsida</taxon>
        <taxon>eudicotyledons</taxon>
        <taxon>Gunneridae</taxon>
        <taxon>Pentapetalae</taxon>
        <taxon>Caryophyllales</taxon>
        <taxon>Chenopodiaceae</taxon>
        <taxon>Chenopodioideae</taxon>
        <taxon>Anserineae</taxon>
        <taxon>Spinacia</taxon>
    </lineage>
</organism>
<keyword evidence="2 4" id="KW-0808">Transferase</keyword>
<dbReference type="InterPro" id="IPR011611">
    <property type="entry name" value="PfkB_dom"/>
</dbReference>
<evidence type="ECO:0000256" key="3">
    <source>
        <dbReference type="ARBA" id="ARBA00022777"/>
    </source>
</evidence>
<dbReference type="AlphaFoldDB" id="A0A9R0JUS7"/>
<feature type="domain" description="Carbohydrate kinase PfkB" evidence="5">
    <location>
        <begin position="59"/>
        <end position="283"/>
    </location>
</feature>
<dbReference type="PANTHER" id="PTHR42774">
    <property type="entry name" value="PHOSPHOTRANSFERASE SYSTEM TRANSPORT PROTEIN"/>
    <property type="match status" value="1"/>
</dbReference>
<dbReference type="PANTHER" id="PTHR42774:SF3">
    <property type="entry name" value="KETOHEXOKINASE"/>
    <property type="match status" value="1"/>
</dbReference>
<feature type="domain" description="Carbohydrate kinase PfkB" evidence="5">
    <location>
        <begin position="340"/>
        <end position="396"/>
    </location>
</feature>
<keyword evidence="6" id="KW-1185">Reference proteome</keyword>
<dbReference type="CDD" id="cd01945">
    <property type="entry name" value="ribokinase_group_B"/>
    <property type="match status" value="1"/>
</dbReference>
<evidence type="ECO:0000259" key="5">
    <source>
        <dbReference type="Pfam" id="PF00294"/>
    </source>
</evidence>
<dbReference type="KEGG" id="soe:110787562"/>
<evidence type="ECO:0000313" key="6">
    <source>
        <dbReference type="Proteomes" id="UP000813463"/>
    </source>
</evidence>
<dbReference type="Pfam" id="PF00294">
    <property type="entry name" value="PfkB"/>
    <property type="match status" value="2"/>
</dbReference>
<dbReference type="Gene3D" id="3.40.1190.20">
    <property type="match status" value="1"/>
</dbReference>
<sequence>MLSPITKSLSFQPPFSCSSSFLRNSLLLQSSPSTTTRIMISAHQSIPPLPDDRIVVGCGGASMDYLVMVDGFPKPDEKIQSTSYKVQGGGNVGNALTCASRLGLRPRIIAKVAEDAEGRSMLEELEADGVDTSFTVVSEEGRSMYSYVIVDSKMKTRTAIYCPGYPPMMATDFSGTSLSSALDGAKLVYFDGLSLKTALVVAREACRRSIPILVDAEMGEEGFDNLLNMSDYAVCSEKYPQAWTKAPSMASALVSMLIRLPKLKFVIVTLGEEGCIMLQRSHNEEDTHLEEMNVDQCLASLNAKKDCNTTNPTCISSPVLKLEAPGLGKLNGRFLVGTAERIPHLELVDTTGAGDAFIGAVLYALCTDMPPEKMLPYAAHVAAGCCRAFGARTGLPHHTDPRLQLFLDHDSSTSPAQ</sequence>
<dbReference type="PRINTS" id="PR00990">
    <property type="entry name" value="RIBOKINASE"/>
</dbReference>
<evidence type="ECO:0000256" key="2">
    <source>
        <dbReference type="ARBA" id="ARBA00022679"/>
    </source>
</evidence>
<dbReference type="PROSITE" id="PS00584">
    <property type="entry name" value="PFKB_KINASES_2"/>
    <property type="match status" value="1"/>
</dbReference>
<gene>
    <name evidence="7" type="primary">LOC110787562</name>
</gene>